<dbReference type="InterPro" id="IPR013766">
    <property type="entry name" value="Thioredoxin_domain"/>
</dbReference>
<evidence type="ECO:0000256" key="4">
    <source>
        <dbReference type="ARBA" id="ARBA00023157"/>
    </source>
</evidence>
<proteinExistence type="predicted"/>
<comment type="subcellular location">
    <subcellularLocation>
        <location evidence="1">Cell envelope</location>
    </subcellularLocation>
</comment>
<sequence length="177" mass="20027">MGKNRRKIQIVILLGVLLLGGYAIGKALFVSDDGLPKRGEAPPDFALLSSDGQPHRLADYEGKALVINFWGTFCPPCVVETPEFQRQYEKWQGQGKPFEIIGINLSEDDLTVSNFVRKYGLTYDILRDKRNKIETLYGVRSYPTTFFIKPDGTIMDIYVGGMTEKDIDERVMKLLQS</sequence>
<keyword evidence="5" id="KW-0676">Redox-active center</keyword>
<evidence type="ECO:0000256" key="5">
    <source>
        <dbReference type="ARBA" id="ARBA00023284"/>
    </source>
</evidence>
<dbReference type="InterPro" id="IPR017937">
    <property type="entry name" value="Thioredoxin_CS"/>
</dbReference>
<gene>
    <name evidence="7" type="ORF">ACFFJ8_28045</name>
</gene>
<feature type="domain" description="Thioredoxin" evidence="6">
    <location>
        <begin position="36"/>
        <end position="177"/>
    </location>
</feature>
<name>A0ABV6JH24_9BACL</name>
<keyword evidence="2" id="KW-0201">Cytochrome c-type biogenesis</keyword>
<dbReference type="Pfam" id="PF00578">
    <property type="entry name" value="AhpC-TSA"/>
    <property type="match status" value="1"/>
</dbReference>
<evidence type="ECO:0000259" key="6">
    <source>
        <dbReference type="PROSITE" id="PS51352"/>
    </source>
</evidence>
<dbReference type="PROSITE" id="PS00194">
    <property type="entry name" value="THIOREDOXIN_1"/>
    <property type="match status" value="1"/>
</dbReference>
<evidence type="ECO:0000313" key="7">
    <source>
        <dbReference type="EMBL" id="MFC0395206.1"/>
    </source>
</evidence>
<evidence type="ECO:0000313" key="8">
    <source>
        <dbReference type="Proteomes" id="UP001589818"/>
    </source>
</evidence>
<dbReference type="SUPFAM" id="SSF52833">
    <property type="entry name" value="Thioredoxin-like"/>
    <property type="match status" value="1"/>
</dbReference>
<accession>A0ABV6JH24</accession>
<dbReference type="PANTHER" id="PTHR42852">
    <property type="entry name" value="THIOL:DISULFIDE INTERCHANGE PROTEIN DSBE"/>
    <property type="match status" value="1"/>
</dbReference>
<dbReference type="InterPro" id="IPR000866">
    <property type="entry name" value="AhpC/TSA"/>
</dbReference>
<dbReference type="RefSeq" id="WP_204816334.1">
    <property type="nucleotide sequence ID" value="NZ_JANHOF010000001.1"/>
</dbReference>
<dbReference type="PANTHER" id="PTHR42852:SF6">
    <property type="entry name" value="THIOL:DISULFIDE INTERCHANGE PROTEIN DSBE"/>
    <property type="match status" value="1"/>
</dbReference>
<dbReference type="Gene3D" id="3.40.30.10">
    <property type="entry name" value="Glutaredoxin"/>
    <property type="match status" value="1"/>
</dbReference>
<dbReference type="InterPro" id="IPR050553">
    <property type="entry name" value="Thioredoxin_ResA/DsbE_sf"/>
</dbReference>
<keyword evidence="8" id="KW-1185">Reference proteome</keyword>
<reference evidence="7 8" key="1">
    <citation type="submission" date="2024-09" db="EMBL/GenBank/DDBJ databases">
        <authorList>
            <person name="Sun Q."/>
            <person name="Mori K."/>
        </authorList>
    </citation>
    <scope>NUCLEOTIDE SEQUENCE [LARGE SCALE GENOMIC DNA]</scope>
    <source>
        <strain evidence="7 8">CCM 4839</strain>
    </source>
</reference>
<organism evidence="7 8">
    <name type="scientific">Paenibacillus mendelii</name>
    <dbReference type="NCBI Taxonomy" id="206163"/>
    <lineage>
        <taxon>Bacteria</taxon>
        <taxon>Bacillati</taxon>
        <taxon>Bacillota</taxon>
        <taxon>Bacilli</taxon>
        <taxon>Bacillales</taxon>
        <taxon>Paenibacillaceae</taxon>
        <taxon>Paenibacillus</taxon>
    </lineage>
</organism>
<evidence type="ECO:0000256" key="3">
    <source>
        <dbReference type="ARBA" id="ARBA00022968"/>
    </source>
</evidence>
<protein>
    <submittedName>
        <fullName evidence="7">Redoxin domain-containing protein</fullName>
    </submittedName>
</protein>
<dbReference type="InterPro" id="IPR036249">
    <property type="entry name" value="Thioredoxin-like_sf"/>
</dbReference>
<dbReference type="CDD" id="cd02966">
    <property type="entry name" value="TlpA_like_family"/>
    <property type="match status" value="1"/>
</dbReference>
<dbReference type="EMBL" id="JBHLVF010000041">
    <property type="protein sequence ID" value="MFC0395206.1"/>
    <property type="molecule type" value="Genomic_DNA"/>
</dbReference>
<keyword evidence="3" id="KW-0735">Signal-anchor</keyword>
<dbReference type="Proteomes" id="UP001589818">
    <property type="component" value="Unassembled WGS sequence"/>
</dbReference>
<dbReference type="PROSITE" id="PS51352">
    <property type="entry name" value="THIOREDOXIN_2"/>
    <property type="match status" value="1"/>
</dbReference>
<keyword evidence="4" id="KW-1015">Disulfide bond</keyword>
<comment type="caution">
    <text evidence="7">The sequence shown here is derived from an EMBL/GenBank/DDBJ whole genome shotgun (WGS) entry which is preliminary data.</text>
</comment>
<evidence type="ECO:0000256" key="2">
    <source>
        <dbReference type="ARBA" id="ARBA00022748"/>
    </source>
</evidence>
<evidence type="ECO:0000256" key="1">
    <source>
        <dbReference type="ARBA" id="ARBA00004196"/>
    </source>
</evidence>
<keyword evidence="3" id="KW-0812">Transmembrane</keyword>